<dbReference type="Gene3D" id="1.10.10.10">
    <property type="entry name" value="Winged helix-like DNA-binding domain superfamily/Winged helix DNA-binding domain"/>
    <property type="match status" value="1"/>
</dbReference>
<dbReference type="SUPFAM" id="SSF46785">
    <property type="entry name" value="Winged helix' DNA-binding domain"/>
    <property type="match status" value="1"/>
</dbReference>
<dbReference type="PROSITE" id="PS50949">
    <property type="entry name" value="HTH_GNTR"/>
    <property type="match status" value="1"/>
</dbReference>
<dbReference type="PANTHER" id="PTHR44846:SF1">
    <property type="entry name" value="MANNOSYL-D-GLYCERATE TRANSPORT_METABOLISM SYSTEM REPRESSOR MNGR-RELATED"/>
    <property type="match status" value="1"/>
</dbReference>
<name>A0ABU0YTL7_9PROT</name>
<dbReference type="InterPro" id="IPR011663">
    <property type="entry name" value="UTRA"/>
</dbReference>
<dbReference type="PRINTS" id="PR00035">
    <property type="entry name" value="HTHGNTR"/>
</dbReference>
<evidence type="ECO:0000259" key="4">
    <source>
        <dbReference type="PROSITE" id="PS50949"/>
    </source>
</evidence>
<accession>A0ABU0YTL7</accession>
<evidence type="ECO:0000256" key="3">
    <source>
        <dbReference type="ARBA" id="ARBA00023163"/>
    </source>
</evidence>
<evidence type="ECO:0000313" key="6">
    <source>
        <dbReference type="Proteomes" id="UP001230156"/>
    </source>
</evidence>
<dbReference type="InterPro" id="IPR050679">
    <property type="entry name" value="Bact_HTH_transcr_reg"/>
</dbReference>
<keyword evidence="2" id="KW-0238">DNA-binding</keyword>
<dbReference type="Pfam" id="PF07702">
    <property type="entry name" value="UTRA"/>
    <property type="match status" value="1"/>
</dbReference>
<feature type="domain" description="HTH gntR-type" evidence="4">
    <location>
        <begin position="6"/>
        <end position="74"/>
    </location>
</feature>
<dbReference type="InterPro" id="IPR012702">
    <property type="entry name" value="CP_lyase_PhnF"/>
</dbReference>
<organism evidence="5 6">
    <name type="scientific">Dongia sedimenti</name>
    <dbReference type="NCBI Taxonomy" id="3064282"/>
    <lineage>
        <taxon>Bacteria</taxon>
        <taxon>Pseudomonadati</taxon>
        <taxon>Pseudomonadota</taxon>
        <taxon>Alphaproteobacteria</taxon>
        <taxon>Rhodospirillales</taxon>
        <taxon>Dongiaceae</taxon>
        <taxon>Dongia</taxon>
    </lineage>
</organism>
<dbReference type="InterPro" id="IPR036390">
    <property type="entry name" value="WH_DNA-bd_sf"/>
</dbReference>
<comment type="caution">
    <text evidence="5">The sequence shown here is derived from an EMBL/GenBank/DDBJ whole genome shotgun (WGS) entry which is preliminary data.</text>
</comment>
<dbReference type="NCBIfam" id="TIGR02325">
    <property type="entry name" value="C_P_lyase_phnF"/>
    <property type="match status" value="1"/>
</dbReference>
<evidence type="ECO:0000313" key="5">
    <source>
        <dbReference type="EMBL" id="MDQ7251060.1"/>
    </source>
</evidence>
<dbReference type="InterPro" id="IPR000524">
    <property type="entry name" value="Tscrpt_reg_HTH_GntR"/>
</dbReference>
<dbReference type="Gene3D" id="3.40.1410.10">
    <property type="entry name" value="Chorismate lyase-like"/>
    <property type="match status" value="1"/>
</dbReference>
<dbReference type="SUPFAM" id="SSF64288">
    <property type="entry name" value="Chorismate lyase-like"/>
    <property type="match status" value="1"/>
</dbReference>
<dbReference type="Proteomes" id="UP001230156">
    <property type="component" value="Unassembled WGS sequence"/>
</dbReference>
<dbReference type="PANTHER" id="PTHR44846">
    <property type="entry name" value="MANNOSYL-D-GLYCERATE TRANSPORT/METABOLISM SYSTEM REPRESSOR MNGR-RELATED"/>
    <property type="match status" value="1"/>
</dbReference>
<dbReference type="InterPro" id="IPR036388">
    <property type="entry name" value="WH-like_DNA-bd_sf"/>
</dbReference>
<protein>
    <submittedName>
        <fullName evidence="5">Phosphonate metabolism transcriptional regulator PhnF</fullName>
    </submittedName>
</protein>
<evidence type="ECO:0000256" key="1">
    <source>
        <dbReference type="ARBA" id="ARBA00023015"/>
    </source>
</evidence>
<dbReference type="InterPro" id="IPR028978">
    <property type="entry name" value="Chorismate_lyase_/UTRA_dom_sf"/>
</dbReference>
<dbReference type="CDD" id="cd07377">
    <property type="entry name" value="WHTH_GntR"/>
    <property type="match status" value="1"/>
</dbReference>
<sequence>MERGGINLWKQIGETLAEEIGAGVLSPGERLPASVDLASRFGVNQHTVLRAISHLQNEGLVRIERGRGTFVADAIPYRMGQRTRFEENLREQNYTPSRELLSIRNMPASTAVAAALSIKAGDPVTLVTVLAIADGIPISHNQNYFPDKRLPGIGDAFRAAADDPKGDLATKAILASLGVADYRRRTVRIRGRQATAEEVRHLRMAPQDSVFEVDVVNVDAKERPVAFGQTSFCLSRVEFVWHFPDEDMPRRARRTTGKERA</sequence>
<evidence type="ECO:0000256" key="2">
    <source>
        <dbReference type="ARBA" id="ARBA00023125"/>
    </source>
</evidence>
<gene>
    <name evidence="5" type="primary">phnF</name>
    <name evidence="5" type="ORF">Q8A70_25460</name>
</gene>
<dbReference type="SMART" id="SM00345">
    <property type="entry name" value="HTH_GNTR"/>
    <property type="match status" value="1"/>
</dbReference>
<keyword evidence="3" id="KW-0804">Transcription</keyword>
<keyword evidence="6" id="KW-1185">Reference proteome</keyword>
<keyword evidence="1" id="KW-0805">Transcription regulation</keyword>
<dbReference type="SMART" id="SM00866">
    <property type="entry name" value="UTRA"/>
    <property type="match status" value="1"/>
</dbReference>
<dbReference type="EMBL" id="JAUYVI010000009">
    <property type="protein sequence ID" value="MDQ7251060.1"/>
    <property type="molecule type" value="Genomic_DNA"/>
</dbReference>
<dbReference type="RefSeq" id="WP_379961057.1">
    <property type="nucleotide sequence ID" value="NZ_JAUYVI010000009.1"/>
</dbReference>
<dbReference type="Pfam" id="PF00392">
    <property type="entry name" value="GntR"/>
    <property type="match status" value="1"/>
</dbReference>
<proteinExistence type="predicted"/>
<reference evidence="6" key="1">
    <citation type="submission" date="2023-08" db="EMBL/GenBank/DDBJ databases">
        <title>Rhodospirillaceae gen. nov., a novel taxon isolated from the Yangtze River Yuezi River estuary sludge.</title>
        <authorList>
            <person name="Ruan L."/>
        </authorList>
    </citation>
    <scope>NUCLEOTIDE SEQUENCE [LARGE SCALE GENOMIC DNA]</scope>
    <source>
        <strain evidence="6">R-7</strain>
    </source>
</reference>